<organism evidence="1 2">
    <name type="scientific">Myriangium duriaei CBS 260.36</name>
    <dbReference type="NCBI Taxonomy" id="1168546"/>
    <lineage>
        <taxon>Eukaryota</taxon>
        <taxon>Fungi</taxon>
        <taxon>Dikarya</taxon>
        <taxon>Ascomycota</taxon>
        <taxon>Pezizomycotina</taxon>
        <taxon>Dothideomycetes</taxon>
        <taxon>Dothideomycetidae</taxon>
        <taxon>Myriangiales</taxon>
        <taxon>Myriangiaceae</taxon>
        <taxon>Myriangium</taxon>
    </lineage>
</organism>
<dbReference type="EMBL" id="ML996081">
    <property type="protein sequence ID" value="KAF2157024.1"/>
    <property type="molecule type" value="Genomic_DNA"/>
</dbReference>
<sequence>MSNSTGCTTSTTMTTSTKTFMTTSTLVTTKSILEDFITPCHGLYGSKTTSYRRPYFKQLQPPQLYGNDGKHYL</sequence>
<keyword evidence="2" id="KW-1185">Reference proteome</keyword>
<reference evidence="1" key="1">
    <citation type="journal article" date="2020" name="Stud. Mycol.">
        <title>101 Dothideomycetes genomes: a test case for predicting lifestyles and emergence of pathogens.</title>
        <authorList>
            <person name="Haridas S."/>
            <person name="Albert R."/>
            <person name="Binder M."/>
            <person name="Bloem J."/>
            <person name="Labutti K."/>
            <person name="Salamov A."/>
            <person name="Andreopoulos B."/>
            <person name="Baker S."/>
            <person name="Barry K."/>
            <person name="Bills G."/>
            <person name="Bluhm B."/>
            <person name="Cannon C."/>
            <person name="Castanera R."/>
            <person name="Culley D."/>
            <person name="Daum C."/>
            <person name="Ezra D."/>
            <person name="Gonzalez J."/>
            <person name="Henrissat B."/>
            <person name="Kuo A."/>
            <person name="Liang C."/>
            <person name="Lipzen A."/>
            <person name="Lutzoni F."/>
            <person name="Magnuson J."/>
            <person name="Mondo S."/>
            <person name="Nolan M."/>
            <person name="Ohm R."/>
            <person name="Pangilinan J."/>
            <person name="Park H.-J."/>
            <person name="Ramirez L."/>
            <person name="Alfaro M."/>
            <person name="Sun H."/>
            <person name="Tritt A."/>
            <person name="Yoshinaga Y."/>
            <person name="Zwiers L.-H."/>
            <person name="Turgeon B."/>
            <person name="Goodwin S."/>
            <person name="Spatafora J."/>
            <person name="Crous P."/>
            <person name="Grigoriev I."/>
        </authorList>
    </citation>
    <scope>NUCLEOTIDE SEQUENCE</scope>
    <source>
        <strain evidence="1">CBS 260.36</strain>
    </source>
</reference>
<protein>
    <submittedName>
        <fullName evidence="1">Uncharacterized protein</fullName>
    </submittedName>
</protein>
<dbReference type="AlphaFoldDB" id="A0A9P4JDU5"/>
<comment type="caution">
    <text evidence="1">The sequence shown here is derived from an EMBL/GenBank/DDBJ whole genome shotgun (WGS) entry which is preliminary data.</text>
</comment>
<proteinExistence type="predicted"/>
<accession>A0A9P4JDU5</accession>
<evidence type="ECO:0000313" key="1">
    <source>
        <dbReference type="EMBL" id="KAF2157024.1"/>
    </source>
</evidence>
<name>A0A9P4JDU5_9PEZI</name>
<dbReference type="Proteomes" id="UP000799439">
    <property type="component" value="Unassembled WGS sequence"/>
</dbReference>
<evidence type="ECO:0000313" key="2">
    <source>
        <dbReference type="Proteomes" id="UP000799439"/>
    </source>
</evidence>
<gene>
    <name evidence="1" type="ORF">K461DRAFT_9415</name>
</gene>